<name>A0A0D2NJ29_HYPSF</name>
<reference evidence="4" key="1">
    <citation type="submission" date="2014-04" db="EMBL/GenBank/DDBJ databases">
        <title>Evolutionary Origins and Diversification of the Mycorrhizal Mutualists.</title>
        <authorList>
            <consortium name="DOE Joint Genome Institute"/>
            <consortium name="Mycorrhizal Genomics Consortium"/>
            <person name="Kohler A."/>
            <person name="Kuo A."/>
            <person name="Nagy L.G."/>
            <person name="Floudas D."/>
            <person name="Copeland A."/>
            <person name="Barry K.W."/>
            <person name="Cichocki N."/>
            <person name="Veneault-Fourrey C."/>
            <person name="LaButti K."/>
            <person name="Lindquist E.A."/>
            <person name="Lipzen A."/>
            <person name="Lundell T."/>
            <person name="Morin E."/>
            <person name="Murat C."/>
            <person name="Riley R."/>
            <person name="Ohm R."/>
            <person name="Sun H."/>
            <person name="Tunlid A."/>
            <person name="Henrissat B."/>
            <person name="Grigoriev I.V."/>
            <person name="Hibbett D.S."/>
            <person name="Martin F."/>
        </authorList>
    </citation>
    <scope>NUCLEOTIDE SEQUENCE [LARGE SCALE GENOMIC DNA]</scope>
    <source>
        <strain evidence="4">FD-334 SS-4</strain>
    </source>
</reference>
<evidence type="ECO:0000259" key="2">
    <source>
        <dbReference type="PROSITE" id="PS50011"/>
    </source>
</evidence>
<feature type="region of interest" description="Disordered" evidence="1">
    <location>
        <begin position="1"/>
        <end position="43"/>
    </location>
</feature>
<dbReference type="OrthoDB" id="2858851at2759"/>
<protein>
    <recommendedName>
        <fullName evidence="2">Protein kinase domain-containing protein</fullName>
    </recommendedName>
</protein>
<dbReference type="Pfam" id="PF17667">
    <property type="entry name" value="Pkinase_fungal"/>
    <property type="match status" value="1"/>
</dbReference>
<dbReference type="InterPro" id="IPR000719">
    <property type="entry name" value="Prot_kinase_dom"/>
</dbReference>
<feature type="domain" description="Protein kinase" evidence="2">
    <location>
        <begin position="221"/>
        <end position="556"/>
    </location>
</feature>
<feature type="compositionally biased region" description="Polar residues" evidence="1">
    <location>
        <begin position="637"/>
        <end position="648"/>
    </location>
</feature>
<feature type="compositionally biased region" description="Polar residues" evidence="1">
    <location>
        <begin position="10"/>
        <end position="27"/>
    </location>
</feature>
<dbReference type="PANTHER" id="PTHR38248:SF2">
    <property type="entry name" value="FUNK1 11"/>
    <property type="match status" value="1"/>
</dbReference>
<dbReference type="GO" id="GO:0005524">
    <property type="term" value="F:ATP binding"/>
    <property type="evidence" value="ECO:0007669"/>
    <property type="project" value="InterPro"/>
</dbReference>
<dbReference type="PANTHER" id="PTHR38248">
    <property type="entry name" value="FUNK1 6"/>
    <property type="match status" value="1"/>
</dbReference>
<dbReference type="SUPFAM" id="SSF56112">
    <property type="entry name" value="Protein kinase-like (PK-like)"/>
    <property type="match status" value="1"/>
</dbReference>
<dbReference type="InterPro" id="IPR011009">
    <property type="entry name" value="Kinase-like_dom_sf"/>
</dbReference>
<proteinExistence type="predicted"/>
<sequence>MSNCIKPPTRSHNLPQTIPSTTPTVNKATKHEPFSSTAAPRDARNYNLPVEKSGYFSGIMSPQAFLDRYLEYGDSGEPTKEVIGNLLASTPTPLETNMYQPSIAVIQPHLGHNVDGIDTHTFGNQALDNLSPDVNLCGETACFIFWDRAGAVISAQFNYVEEPHLIIFFYRFSRISPEAQGIDTTTMETTKKEEQSVTPPIRKRMEQANNNHKGWRTVMVTDRDNAAKQGGILVSYPLRSTTPSPFSRSTRTMLAFDLAKNKLVFLKDYWRPDVDSIAKEGAIYLELEKHQIPHIAPFGMGNDVKGQRTVTQAPNDIREKGILPTTRQTRLSHYRMTLNIVGKALYDFKSFHEFISAIADAMEAHDGAWFKCRILHRDISVGNIIITEDGKGLLIDWDMSIKLPERLPGQADEAPVARRFARTGTWQFMAGRLLEERDKFQNYCDDRESALWVLLWVALQYTPTHGGSGYDLATRMQMFDAVDQRIDGGVQGGGSKNYFLTNYSRLRAIFTDRPVLNSLVDTLAETFAVRYAVKPSAEDVKNLEKFRAREDLAEFIPAATAYRYEQQVTKIHSEGWLVNTIRDHLAQPGWPKDDPPSRQRTRPQLPGNSLKRKPTDHAVEARLSRNNPLARSGGSTGISSLPQSKRRK</sequence>
<dbReference type="PROSITE" id="PS00109">
    <property type="entry name" value="PROTEIN_KINASE_TYR"/>
    <property type="match status" value="1"/>
</dbReference>
<evidence type="ECO:0000313" key="3">
    <source>
        <dbReference type="EMBL" id="KJA18889.1"/>
    </source>
</evidence>
<dbReference type="GO" id="GO:0004672">
    <property type="term" value="F:protein kinase activity"/>
    <property type="evidence" value="ECO:0007669"/>
    <property type="project" value="InterPro"/>
</dbReference>
<accession>A0A0D2NJ29</accession>
<feature type="compositionally biased region" description="Basic and acidic residues" evidence="1">
    <location>
        <begin position="613"/>
        <end position="623"/>
    </location>
</feature>
<dbReference type="InterPro" id="IPR008266">
    <property type="entry name" value="Tyr_kinase_AS"/>
</dbReference>
<dbReference type="PROSITE" id="PS50011">
    <property type="entry name" value="PROTEIN_KINASE_DOM"/>
    <property type="match status" value="1"/>
</dbReference>
<dbReference type="EMBL" id="KN817583">
    <property type="protein sequence ID" value="KJA18889.1"/>
    <property type="molecule type" value="Genomic_DNA"/>
</dbReference>
<dbReference type="Gene3D" id="1.10.510.10">
    <property type="entry name" value="Transferase(Phosphotransferase) domain 1"/>
    <property type="match status" value="1"/>
</dbReference>
<feature type="compositionally biased region" description="Basic and acidic residues" evidence="1">
    <location>
        <begin position="587"/>
        <end position="597"/>
    </location>
</feature>
<evidence type="ECO:0000256" key="1">
    <source>
        <dbReference type="SAM" id="MobiDB-lite"/>
    </source>
</evidence>
<evidence type="ECO:0000313" key="4">
    <source>
        <dbReference type="Proteomes" id="UP000054270"/>
    </source>
</evidence>
<dbReference type="AlphaFoldDB" id="A0A0D2NJ29"/>
<organism evidence="3 4">
    <name type="scientific">Hypholoma sublateritium (strain FD-334 SS-4)</name>
    <dbReference type="NCBI Taxonomy" id="945553"/>
    <lineage>
        <taxon>Eukaryota</taxon>
        <taxon>Fungi</taxon>
        <taxon>Dikarya</taxon>
        <taxon>Basidiomycota</taxon>
        <taxon>Agaricomycotina</taxon>
        <taxon>Agaricomycetes</taxon>
        <taxon>Agaricomycetidae</taxon>
        <taxon>Agaricales</taxon>
        <taxon>Agaricineae</taxon>
        <taxon>Strophariaceae</taxon>
        <taxon>Hypholoma</taxon>
    </lineage>
</organism>
<dbReference type="OMA" id="HISEFLW"/>
<dbReference type="Proteomes" id="UP000054270">
    <property type="component" value="Unassembled WGS sequence"/>
</dbReference>
<dbReference type="InterPro" id="IPR040976">
    <property type="entry name" value="Pkinase_fungal"/>
</dbReference>
<gene>
    <name evidence="3" type="ORF">HYPSUDRAFT_44723</name>
</gene>
<feature type="region of interest" description="Disordered" evidence="1">
    <location>
        <begin position="587"/>
        <end position="648"/>
    </location>
</feature>
<keyword evidence="4" id="KW-1185">Reference proteome</keyword>